<organism evidence="21 22">
    <name type="scientific">Phialophora macrospora</name>
    <dbReference type="NCBI Taxonomy" id="1851006"/>
    <lineage>
        <taxon>Eukaryota</taxon>
        <taxon>Fungi</taxon>
        <taxon>Dikarya</taxon>
        <taxon>Ascomycota</taxon>
        <taxon>Pezizomycotina</taxon>
        <taxon>Eurotiomycetes</taxon>
        <taxon>Chaetothyriomycetidae</taxon>
        <taxon>Chaetothyriales</taxon>
        <taxon>Herpotrichiellaceae</taxon>
        <taxon>Phialophora</taxon>
    </lineage>
</organism>
<dbReference type="Pfam" id="PF04679">
    <property type="entry name" value="DNA_ligase_A_C"/>
    <property type="match status" value="1"/>
</dbReference>
<protein>
    <recommendedName>
        <fullName evidence="16">DNA ligase</fullName>
        <ecNumber evidence="16">6.5.1.1</ecNumber>
    </recommendedName>
</protein>
<dbReference type="InterPro" id="IPR016059">
    <property type="entry name" value="DNA_ligase_ATP-dep_CS"/>
</dbReference>
<dbReference type="GO" id="GO:0006303">
    <property type="term" value="P:double-strand break repair via nonhomologous end joining"/>
    <property type="evidence" value="ECO:0007669"/>
    <property type="project" value="TreeGrafter"/>
</dbReference>
<evidence type="ECO:0000256" key="4">
    <source>
        <dbReference type="ARBA" id="ARBA00022598"/>
    </source>
</evidence>
<dbReference type="GO" id="GO:0005524">
    <property type="term" value="F:ATP binding"/>
    <property type="evidence" value="ECO:0007669"/>
    <property type="project" value="UniProtKB-KW"/>
</dbReference>
<dbReference type="GO" id="GO:0003910">
    <property type="term" value="F:DNA ligase (ATP) activity"/>
    <property type="evidence" value="ECO:0007669"/>
    <property type="project" value="UniProtKB-EC"/>
</dbReference>
<evidence type="ECO:0000256" key="5">
    <source>
        <dbReference type="ARBA" id="ARBA00022723"/>
    </source>
</evidence>
<dbReference type="HOGENOM" id="CLU_004844_1_1_1"/>
<keyword evidence="10" id="KW-0460">Magnesium</keyword>
<feature type="compositionally biased region" description="Low complexity" evidence="18">
    <location>
        <begin position="562"/>
        <end position="573"/>
    </location>
</feature>
<dbReference type="InterPro" id="IPR000977">
    <property type="entry name" value="DNA_ligase_ATP-dep"/>
</dbReference>
<evidence type="ECO:0000259" key="19">
    <source>
        <dbReference type="PROSITE" id="PS50160"/>
    </source>
</evidence>
<keyword evidence="4 16" id="KW-0436">Ligase</keyword>
<evidence type="ECO:0000256" key="6">
    <source>
        <dbReference type="ARBA" id="ARBA00022737"/>
    </source>
</evidence>
<dbReference type="SUPFAM" id="SSF52113">
    <property type="entry name" value="BRCT domain"/>
    <property type="match status" value="2"/>
</dbReference>
<evidence type="ECO:0000256" key="2">
    <source>
        <dbReference type="ARBA" id="ARBA00004123"/>
    </source>
</evidence>
<feature type="domain" description="BRCT" evidence="20">
    <location>
        <begin position="1033"/>
        <end position="1107"/>
    </location>
</feature>
<dbReference type="InterPro" id="IPR012309">
    <property type="entry name" value="DNA_ligase_ATP-dep_C"/>
</dbReference>
<keyword evidence="9 16" id="KW-0067">ATP-binding</keyword>
<accession>A0A0D2FWX2</accession>
<dbReference type="SMART" id="SM00292">
    <property type="entry name" value="BRCT"/>
    <property type="match status" value="2"/>
</dbReference>
<evidence type="ECO:0000256" key="11">
    <source>
        <dbReference type="ARBA" id="ARBA00023172"/>
    </source>
</evidence>
<comment type="subcellular location">
    <subcellularLocation>
        <location evidence="2">Nucleus</location>
    </subcellularLocation>
</comment>
<feature type="region of interest" description="Disordered" evidence="18">
    <location>
        <begin position="560"/>
        <end position="633"/>
    </location>
</feature>
<evidence type="ECO:0000256" key="13">
    <source>
        <dbReference type="ARBA" id="ARBA00023242"/>
    </source>
</evidence>
<evidence type="ECO:0000256" key="1">
    <source>
        <dbReference type="ARBA" id="ARBA00001946"/>
    </source>
</evidence>
<dbReference type="PROSITE" id="PS50172">
    <property type="entry name" value="BRCT"/>
    <property type="match status" value="2"/>
</dbReference>
<dbReference type="InterPro" id="IPR021536">
    <property type="entry name" value="DNA_ligase_IV_dom"/>
</dbReference>
<dbReference type="Pfam" id="PF01068">
    <property type="entry name" value="DNA_ligase_A_M"/>
    <property type="match status" value="1"/>
</dbReference>
<feature type="compositionally biased region" description="Low complexity" evidence="18">
    <location>
        <begin position="590"/>
        <end position="611"/>
    </location>
</feature>
<evidence type="ECO:0000256" key="15">
    <source>
        <dbReference type="ARBA" id="ARBA00043870"/>
    </source>
</evidence>
<dbReference type="PROSITE" id="PS00697">
    <property type="entry name" value="DNA_LIGASE_A1"/>
    <property type="match status" value="1"/>
</dbReference>
<comment type="catalytic activity">
    <reaction evidence="14 16">
        <text>ATP + (deoxyribonucleotide)n-3'-hydroxyl + 5'-phospho-(deoxyribonucleotide)m = (deoxyribonucleotide)n+m + AMP + diphosphate.</text>
        <dbReference type="EC" id="6.5.1.1"/>
    </reaction>
</comment>
<dbReference type="Gene3D" id="3.30.470.30">
    <property type="entry name" value="DNA ligase/mRNA capping enzyme"/>
    <property type="match status" value="1"/>
</dbReference>
<comment type="similarity">
    <text evidence="3 17">Belongs to the ATP-dependent DNA ligase family.</text>
</comment>
<dbReference type="EMBL" id="KN846961">
    <property type="protein sequence ID" value="KIW64444.1"/>
    <property type="molecule type" value="Genomic_DNA"/>
</dbReference>
<dbReference type="InterPro" id="IPR012308">
    <property type="entry name" value="DNA_ligase_ATP-dep_N"/>
</dbReference>
<evidence type="ECO:0000256" key="17">
    <source>
        <dbReference type="RuleBase" id="RU004196"/>
    </source>
</evidence>
<evidence type="ECO:0000256" key="10">
    <source>
        <dbReference type="ARBA" id="ARBA00022842"/>
    </source>
</evidence>
<keyword evidence="7 16" id="KW-0547">Nucleotide-binding</keyword>
<feature type="compositionally biased region" description="Polar residues" evidence="18">
    <location>
        <begin position="574"/>
        <end position="583"/>
    </location>
</feature>
<keyword evidence="6" id="KW-0677">Repeat</keyword>
<dbReference type="GO" id="GO:0032807">
    <property type="term" value="C:DNA ligase IV complex"/>
    <property type="evidence" value="ECO:0007669"/>
    <property type="project" value="TreeGrafter"/>
</dbReference>
<sequence>MSQDDSQYGIPQRSNAPRSREEIEKQLDEEYPNRPRNHGTSRPFHSLFQELFNPLLDLKQNKPKAAVINRRRVGPDGQSNKSPFERRRDLIERYIDRWRREVGPDFFPAFRLIIPDKDRERGVYGLKEKIIAKLLIKIMKIDKNSEDGYNLMHWKNPGQTSTSRTAGDFAGRCYDALSKRPMRTNVGDMTIDEVNELLDRLSAAPKENDQLPILAEFYKRMNAEELQWLIRIILKEMKVGATERTFFALWHPDAESLFNVSSNLRRVCWELYDPNIRLDGDEAGVALMQCFQPMLALSKQEPLNKVIEALRPTPEDPEFWIEEKLDGERMQMHMITDESHPGGKRFQFWSRKAKDYTYLYGNGFHDPEGALTQSIKGCFRDGVENIILDGEMITWDPNEKAPVPFGTLKTAALAEQRNPFAQGHRPVFRIFDILMLNSQPLTRYELRDRRKALAASIKSEPERFEIHEYVVATKVEEVEDQLRQVVAEASEGLVLKNPRSMYLLDDRSGDWQKVKPEYMEGFGEDLDCVILGGYYGSGRRGGFLSSFLCGLRASRQDLEVASQQQSQSQSQSQNQGRKGQAQSRGRKAPASQRQRQSQAEKQSQSQSQSQAHVPDSQPAQPEEDGPVENFTTFFKVGGGMTADDYAAIRHATDGKWHRWDSRRPAAEDYIDQGDLSRLAQKPDMWIKPSDSVVVQVKAAQVTPSTDYGCGYSLRFPRFVRIRRDRDWTTALSVNEFADLRAKAQDKEEEKRLEVDQKRKQKRKARAGGYASRKKPLTVAGYNARDVNAAKLPEGPQGNVFEGLCFYIMTESSLPGDRKKSKLELEGLVKANGGRIVQTATPTSDSQDSVICIASRRTVKVASLEKRGEKEIIKPVWIFDCLGQANRDFALGFAEQMVVPFEPERHLFFVPDEMKDRFGGNVDKYGDSYARDTSEDELREIMDKMGTVDIEKDEEKRVPDLFGDDFLNVKGFLFHGMVFYFDPGTDTPVKDVPEVIAASSSSSMSEEDAEPSAVNNTSSGLMTLSLIAIAKFAGAEVLPSSYGKLSSVHTKLKSTITHIIAHPASDLPSLRKEVARWKGRKIPRIVSREWIEVCWKEGTRIDEEAYVAFSPSDRRR</sequence>
<feature type="domain" description="ATP-dependent DNA ligase family profile" evidence="19">
    <location>
        <begin position="428"/>
        <end position="553"/>
    </location>
</feature>
<dbReference type="AlphaFoldDB" id="A0A0D2FWX2"/>
<dbReference type="GO" id="GO:0006297">
    <property type="term" value="P:nucleotide-excision repair, DNA gap filling"/>
    <property type="evidence" value="ECO:0007669"/>
    <property type="project" value="TreeGrafter"/>
</dbReference>
<evidence type="ECO:0000256" key="16">
    <source>
        <dbReference type="RuleBase" id="RU000617"/>
    </source>
</evidence>
<dbReference type="CDD" id="cd17722">
    <property type="entry name" value="BRCT_DNA_ligase_IV_rpt1"/>
    <property type="match status" value="1"/>
</dbReference>
<comment type="function">
    <text evidence="15">DNA ligase involved in DNA non-homologous end joining (NHEJ); required for double-strand break (DSB) repair.</text>
</comment>
<evidence type="ECO:0000256" key="7">
    <source>
        <dbReference type="ARBA" id="ARBA00022741"/>
    </source>
</evidence>
<evidence type="ECO:0000313" key="22">
    <source>
        <dbReference type="Proteomes" id="UP000054266"/>
    </source>
</evidence>
<dbReference type="PANTHER" id="PTHR45997:SF1">
    <property type="entry name" value="DNA LIGASE 4"/>
    <property type="match status" value="1"/>
</dbReference>
<dbReference type="SUPFAM" id="SSF50249">
    <property type="entry name" value="Nucleic acid-binding proteins"/>
    <property type="match status" value="2"/>
</dbReference>
<dbReference type="GO" id="GO:0071897">
    <property type="term" value="P:DNA biosynthetic process"/>
    <property type="evidence" value="ECO:0007669"/>
    <property type="project" value="InterPro"/>
</dbReference>
<feature type="region of interest" description="Disordered" evidence="18">
    <location>
        <begin position="744"/>
        <end position="769"/>
    </location>
</feature>
<dbReference type="GO" id="GO:0046872">
    <property type="term" value="F:metal ion binding"/>
    <property type="evidence" value="ECO:0007669"/>
    <property type="project" value="UniProtKB-KW"/>
</dbReference>
<keyword evidence="12 16" id="KW-0234">DNA repair</keyword>
<dbReference type="InterPro" id="IPR001357">
    <property type="entry name" value="BRCT_dom"/>
</dbReference>
<dbReference type="GO" id="GO:0006310">
    <property type="term" value="P:DNA recombination"/>
    <property type="evidence" value="ECO:0007669"/>
    <property type="project" value="UniProtKB-KW"/>
</dbReference>
<dbReference type="EC" id="6.5.1.1" evidence="16"/>
<comment type="cofactor">
    <cofactor evidence="1">
        <name>Mg(2+)</name>
        <dbReference type="ChEBI" id="CHEBI:18420"/>
    </cofactor>
</comment>
<feature type="compositionally biased region" description="Basic and acidic residues" evidence="18">
    <location>
        <begin position="18"/>
        <end position="33"/>
    </location>
</feature>
<dbReference type="CDD" id="cd07903">
    <property type="entry name" value="Adenylation_DNA_ligase_IV"/>
    <property type="match status" value="1"/>
</dbReference>
<feature type="compositionally biased region" description="Basic and acidic residues" evidence="18">
    <location>
        <begin position="744"/>
        <end position="757"/>
    </location>
</feature>
<dbReference type="PANTHER" id="PTHR45997">
    <property type="entry name" value="DNA LIGASE 4"/>
    <property type="match status" value="1"/>
</dbReference>
<dbReference type="InterPro" id="IPR044125">
    <property type="entry name" value="Adenylation_DNA_ligase_IV"/>
</dbReference>
<dbReference type="STRING" id="5601.A0A0D2FWX2"/>
<keyword evidence="22" id="KW-1185">Reference proteome</keyword>
<reference evidence="21 22" key="1">
    <citation type="submission" date="2015-01" db="EMBL/GenBank/DDBJ databases">
        <title>The Genome Sequence of Capronia semiimmersa CBS27337.</title>
        <authorList>
            <consortium name="The Broad Institute Genomics Platform"/>
            <person name="Cuomo C."/>
            <person name="de Hoog S."/>
            <person name="Gorbushina A."/>
            <person name="Stielow B."/>
            <person name="Teixiera M."/>
            <person name="Abouelleil A."/>
            <person name="Chapman S.B."/>
            <person name="Priest M."/>
            <person name="Young S.K."/>
            <person name="Wortman J."/>
            <person name="Nusbaum C."/>
            <person name="Birren B."/>
        </authorList>
    </citation>
    <scope>NUCLEOTIDE SEQUENCE [LARGE SCALE GENOMIC DNA]</scope>
    <source>
        <strain evidence="21 22">CBS 27337</strain>
    </source>
</reference>
<dbReference type="NCBIfam" id="TIGR00574">
    <property type="entry name" value="dnl1"/>
    <property type="match status" value="1"/>
</dbReference>
<dbReference type="Gene3D" id="2.40.50.140">
    <property type="entry name" value="Nucleic acid-binding proteins"/>
    <property type="match status" value="1"/>
</dbReference>
<dbReference type="InterPro" id="IPR036420">
    <property type="entry name" value="BRCT_dom_sf"/>
</dbReference>
<evidence type="ECO:0000259" key="20">
    <source>
        <dbReference type="PROSITE" id="PS50172"/>
    </source>
</evidence>
<dbReference type="Pfam" id="PF11411">
    <property type="entry name" value="DNA_ligase_IV"/>
    <property type="match status" value="1"/>
</dbReference>
<feature type="region of interest" description="Disordered" evidence="18">
    <location>
        <begin position="1"/>
        <end position="42"/>
    </location>
</feature>
<evidence type="ECO:0000256" key="3">
    <source>
        <dbReference type="ARBA" id="ARBA00007572"/>
    </source>
</evidence>
<dbReference type="Proteomes" id="UP000054266">
    <property type="component" value="Unassembled WGS sequence"/>
</dbReference>
<feature type="domain" description="BRCT" evidence="20">
    <location>
        <begin position="795"/>
        <end position="881"/>
    </location>
</feature>
<keyword evidence="11 16" id="KW-0233">DNA recombination</keyword>
<dbReference type="SUPFAM" id="SSF56091">
    <property type="entry name" value="DNA ligase/mRNA capping enzyme, catalytic domain"/>
    <property type="match status" value="1"/>
</dbReference>
<dbReference type="Pfam" id="PF04675">
    <property type="entry name" value="DNA_ligase_A_N"/>
    <property type="match status" value="1"/>
</dbReference>
<evidence type="ECO:0000313" key="21">
    <source>
        <dbReference type="EMBL" id="KIW64444.1"/>
    </source>
</evidence>
<dbReference type="GO" id="GO:0003677">
    <property type="term" value="F:DNA binding"/>
    <property type="evidence" value="ECO:0007669"/>
    <property type="project" value="InterPro"/>
</dbReference>
<dbReference type="InterPro" id="IPR012310">
    <property type="entry name" value="DNA_ligase_ATP-dep_cent"/>
</dbReference>
<proteinExistence type="inferred from homology"/>
<dbReference type="InterPro" id="IPR029710">
    <property type="entry name" value="LIG4"/>
</dbReference>
<keyword evidence="5" id="KW-0479">Metal-binding</keyword>
<feature type="compositionally biased region" description="Basic residues" evidence="18">
    <location>
        <begin position="758"/>
        <end position="769"/>
    </location>
</feature>
<evidence type="ECO:0000256" key="18">
    <source>
        <dbReference type="SAM" id="MobiDB-lite"/>
    </source>
</evidence>
<evidence type="ECO:0000256" key="12">
    <source>
        <dbReference type="ARBA" id="ARBA00023204"/>
    </source>
</evidence>
<keyword evidence="13" id="KW-0539">Nucleus</keyword>
<evidence type="ECO:0000256" key="9">
    <source>
        <dbReference type="ARBA" id="ARBA00022840"/>
    </source>
</evidence>
<dbReference type="Gene3D" id="1.10.3260.10">
    <property type="entry name" value="DNA ligase, ATP-dependent, N-terminal domain"/>
    <property type="match status" value="1"/>
</dbReference>
<name>A0A0D2FWX2_9EURO</name>
<evidence type="ECO:0000256" key="8">
    <source>
        <dbReference type="ARBA" id="ARBA00022763"/>
    </source>
</evidence>
<dbReference type="InterPro" id="IPR012340">
    <property type="entry name" value="NA-bd_OB-fold"/>
</dbReference>
<dbReference type="Gene3D" id="3.40.50.10190">
    <property type="entry name" value="BRCT domain"/>
    <property type="match status" value="2"/>
</dbReference>
<evidence type="ECO:0000256" key="14">
    <source>
        <dbReference type="ARBA" id="ARBA00034003"/>
    </source>
</evidence>
<dbReference type="PROSITE" id="PS50160">
    <property type="entry name" value="DNA_LIGASE_A3"/>
    <property type="match status" value="1"/>
</dbReference>
<dbReference type="FunFam" id="3.30.470.30:FF:000013">
    <property type="entry name" value="DNA ligase"/>
    <property type="match status" value="1"/>
</dbReference>
<dbReference type="FunFam" id="1.10.3260.10:FF:000008">
    <property type="entry name" value="DNA ligase 4"/>
    <property type="match status" value="1"/>
</dbReference>
<keyword evidence="8 16" id="KW-0227">DNA damage</keyword>
<dbReference type="Pfam" id="PF16589">
    <property type="entry name" value="BRCT_2"/>
    <property type="match status" value="1"/>
</dbReference>
<dbReference type="InterPro" id="IPR036599">
    <property type="entry name" value="DNA_ligase_N_sf"/>
</dbReference>
<gene>
    <name evidence="21" type="ORF">PV04_09376</name>
</gene>